<accession>A0A380CEV2</accession>
<protein>
    <submittedName>
        <fullName evidence="1">Uncharacterized protein</fullName>
    </submittedName>
</protein>
<proteinExistence type="predicted"/>
<gene>
    <name evidence="1" type="ORF">NCTC11388_02835</name>
</gene>
<organism evidence="1 2">
    <name type="scientific">Sphingobacterium spiritivorum</name>
    <name type="common">Flavobacterium spiritivorum</name>
    <dbReference type="NCBI Taxonomy" id="258"/>
    <lineage>
        <taxon>Bacteria</taxon>
        <taxon>Pseudomonadati</taxon>
        <taxon>Bacteroidota</taxon>
        <taxon>Sphingobacteriia</taxon>
        <taxon>Sphingobacteriales</taxon>
        <taxon>Sphingobacteriaceae</taxon>
        <taxon>Sphingobacterium</taxon>
    </lineage>
</organism>
<sequence>MAEVRIKPQFKMADVRETIRSFKAQIQDQAVSVLIDLADKTAQDARQHAEFINHSHNLRSSLGTVVFKNGSIVYRNFQLSGSGSDGLEKGKSVAESNIPSSGIGMMLVAGEDYALYVEAKDNKWVISGSSMRLAEVLQRLV</sequence>
<evidence type="ECO:0000313" key="2">
    <source>
        <dbReference type="Proteomes" id="UP000254893"/>
    </source>
</evidence>
<dbReference type="EMBL" id="UGYW01000002">
    <property type="protein sequence ID" value="SUJ19133.1"/>
    <property type="molecule type" value="Genomic_DNA"/>
</dbReference>
<dbReference type="Proteomes" id="UP000254893">
    <property type="component" value="Unassembled WGS sequence"/>
</dbReference>
<dbReference type="AlphaFoldDB" id="A0A380CEV2"/>
<reference evidence="1 2" key="1">
    <citation type="submission" date="2018-06" db="EMBL/GenBank/DDBJ databases">
        <authorList>
            <consortium name="Pathogen Informatics"/>
            <person name="Doyle S."/>
        </authorList>
    </citation>
    <scope>NUCLEOTIDE SEQUENCE [LARGE SCALE GENOMIC DNA]</scope>
    <source>
        <strain evidence="1 2">NCTC11388</strain>
    </source>
</reference>
<dbReference type="RefSeq" id="WP_115170574.1">
    <property type="nucleotide sequence ID" value="NZ_UGYW01000002.1"/>
</dbReference>
<evidence type="ECO:0000313" key="1">
    <source>
        <dbReference type="EMBL" id="SUJ19133.1"/>
    </source>
</evidence>
<name>A0A380CEV2_SPHSI</name>